<proteinExistence type="predicted"/>
<feature type="region of interest" description="Disordered" evidence="1">
    <location>
        <begin position="847"/>
        <end position="867"/>
    </location>
</feature>
<dbReference type="KEGG" id="vcop:MM50RIKEN_13720"/>
<dbReference type="NCBIfam" id="TIGR03786">
    <property type="entry name" value="strep_pil_rpt"/>
    <property type="match status" value="5"/>
</dbReference>
<protein>
    <recommendedName>
        <fullName evidence="3">Streptococcal pilin isopeptide linkage domain-containing protein</fullName>
    </recommendedName>
</protein>
<keyword evidence="2" id="KW-0472">Membrane</keyword>
<keyword evidence="2" id="KW-1133">Transmembrane helix</keyword>
<feature type="domain" description="Streptococcal pilin isopeptide linkage" evidence="3">
    <location>
        <begin position="74"/>
        <end position="181"/>
    </location>
</feature>
<evidence type="ECO:0000259" key="3">
    <source>
        <dbReference type="Pfam" id="PF12892"/>
    </source>
</evidence>
<gene>
    <name evidence="4" type="ORF">MM50RIKEN_13720</name>
</gene>
<feature type="domain" description="Streptococcal pilin isopeptide linkage" evidence="3">
    <location>
        <begin position="339"/>
        <end position="445"/>
    </location>
</feature>
<dbReference type="InterPro" id="IPR038174">
    <property type="entry name" value="Strep_pil_link_sf"/>
</dbReference>
<feature type="domain" description="Streptococcal pilin isopeptide linkage" evidence="3">
    <location>
        <begin position="199"/>
        <end position="310"/>
    </location>
</feature>
<evidence type="ECO:0000313" key="5">
    <source>
        <dbReference type="Proteomes" id="UP000681035"/>
    </source>
</evidence>
<evidence type="ECO:0000313" key="4">
    <source>
        <dbReference type="EMBL" id="BCK81609.1"/>
    </source>
</evidence>
<feature type="domain" description="Streptococcal pilin isopeptide linkage" evidence="3">
    <location>
        <begin position="734"/>
        <end position="846"/>
    </location>
</feature>
<organism evidence="4 5">
    <name type="scientific">Vescimonas coprocola</name>
    <dbReference type="NCBI Taxonomy" id="2714355"/>
    <lineage>
        <taxon>Bacteria</taxon>
        <taxon>Bacillati</taxon>
        <taxon>Bacillota</taxon>
        <taxon>Clostridia</taxon>
        <taxon>Eubacteriales</taxon>
        <taxon>Oscillospiraceae</taxon>
        <taxon>Vescimonas</taxon>
    </lineage>
</organism>
<keyword evidence="5" id="KW-1185">Reference proteome</keyword>
<keyword evidence="2" id="KW-0812">Transmembrane</keyword>
<dbReference type="Gene3D" id="2.60.40.3050">
    <property type="match status" value="6"/>
</dbReference>
<name>A0A810PZU2_9FIRM</name>
<dbReference type="Proteomes" id="UP000681035">
    <property type="component" value="Chromosome"/>
</dbReference>
<feature type="transmembrane region" description="Helical" evidence="2">
    <location>
        <begin position="872"/>
        <end position="894"/>
    </location>
</feature>
<dbReference type="InterPro" id="IPR022464">
    <property type="entry name" value="Strep_pil_isopept_link"/>
</dbReference>
<evidence type="ECO:0000256" key="2">
    <source>
        <dbReference type="SAM" id="Phobius"/>
    </source>
</evidence>
<reference evidence="4" key="1">
    <citation type="submission" date="2020-09" db="EMBL/GenBank/DDBJ databases">
        <title>New species isolated from human feces.</title>
        <authorList>
            <person name="Kitahara M."/>
            <person name="Shigeno Y."/>
            <person name="Shime M."/>
            <person name="Matsumoto Y."/>
            <person name="Nakamura S."/>
            <person name="Motooka D."/>
            <person name="Fukuoka S."/>
            <person name="Nishikawa H."/>
            <person name="Benno Y."/>
        </authorList>
    </citation>
    <scope>NUCLEOTIDE SEQUENCE</scope>
    <source>
        <strain evidence="4">MM50</strain>
    </source>
</reference>
<dbReference type="AlphaFoldDB" id="A0A810PZU2"/>
<evidence type="ECO:0000256" key="1">
    <source>
        <dbReference type="SAM" id="MobiDB-lite"/>
    </source>
</evidence>
<feature type="domain" description="Streptococcal pilin isopeptide linkage" evidence="3">
    <location>
        <begin position="469"/>
        <end position="579"/>
    </location>
</feature>
<dbReference type="Pfam" id="PF12892">
    <property type="entry name" value="FctA"/>
    <property type="match status" value="6"/>
</dbReference>
<sequence length="903" mass="96193">MYKSKHKEKMALFSGKRIAAFVLAFLLCVGTLPINSFAVEGDDMSQDAPAAADATLIPLVGLALSGGGKASADIEAGQFWFEVTQTGGDPTAVSGVPTGLVTTKAGVPHCAAVDIEVGTWTFTKVGTYTFTVVEQTPPAGYAVGGDATRTFNVKVEQKDGRLYVSADSTVFPEVVFFNTYTYPDAVKDTVSGSVTLKAVDGNKAFGDGDFSVKITENAANDTTGYTGFVAGDKDVSADGSFSFDEISFSKVGTYKFTVTQNNKGAAGYTYDDASYEVTVTVELDTTTNTLKKNVTYTKNGVEATDIIFNNYTYPPHVMRDTTFGFVTLKGWDGYKAFGDGDFSVKITENAANDATGYTGFVAGDKDVSADGSFSFDEISFSKVGTYKFTVTQNDKGAAGYTYDDASYEVTVTVELHKVLFLLQKTVTYTKNGQPVDKLEFNNTYTSPDAITDTTIGSVTLKDEDGNDKTFNDGDFSVKIVANDANDTTGYTGFVAGDKDVAADGSFSFDEISFSKAGTYKFTVAQNDKGAAGYTYDDASYEVTVTVELDKATNTLKKTIIYTKDYVDEVREVVFNNTYATPAPSDITFSGNKTLKENGVDKAMEEGQFSFTIEADASTDATGYTGFTAGSQDVAANGSFSFGTVSFTKVGVYKFTISEVDKGAAGYHYDANAVTVTVTVELDTATNTLVATATYEKAGETADGITFANTYDTPDAVDQDLTGNVSLGGDRKTSDIKAGDFTFKVTPDAGNDESGYTLPNTAAASKDGGDIDFSKITFTKEGTYKFTISQDNLGKEGYTYDDSTYVVTVTVTLDKATNKLVPVIKLEKVKDGVTTAVDAISFANSYKKPTPANPSVEPSKPSDRPQTGDTTNVAVWGGLFLLSAALLVVCCIAGWKRRKTSNTK</sequence>
<accession>A0A810PZU2</accession>
<feature type="domain" description="Streptococcal pilin isopeptide linkage" evidence="3">
    <location>
        <begin position="589"/>
        <end position="711"/>
    </location>
</feature>
<dbReference type="EMBL" id="AP023418">
    <property type="protein sequence ID" value="BCK81609.1"/>
    <property type="molecule type" value="Genomic_DNA"/>
</dbReference>